<accession>A0A239AYG1</accession>
<evidence type="ECO:0000256" key="1">
    <source>
        <dbReference type="SAM" id="SignalP"/>
    </source>
</evidence>
<keyword evidence="3" id="KW-1185">Reference proteome</keyword>
<evidence type="ECO:0000313" key="2">
    <source>
        <dbReference type="EMBL" id="SNS00667.1"/>
    </source>
</evidence>
<sequence length="172" mass="18850">MFSKKNLCSLALACLLPLSLGATGAQAEHGTQLAAPEVPQPTLAVAPAQEPTPVYLDPEVIREHESFSHFAHRRVRSMNEVMIGGRHSMQVHKGADGLYRASFRAIDLDGVVCQVRRSESNPHFFVGNLIYKEQVLQSVAKSAEACRQGPFEPVSEKPNRLIFTSGRGGGWR</sequence>
<feature type="chain" id="PRO_5012241014" evidence="1">
    <location>
        <begin position="28"/>
        <end position="172"/>
    </location>
</feature>
<feature type="signal peptide" evidence="1">
    <location>
        <begin position="1"/>
        <end position="27"/>
    </location>
</feature>
<protein>
    <submittedName>
        <fullName evidence="2">Uncharacterized protein</fullName>
    </submittedName>
</protein>
<name>A0A239AYG1_9BACT</name>
<dbReference type="AlphaFoldDB" id="A0A239AYG1"/>
<dbReference type="EMBL" id="FZOC01000004">
    <property type="protein sequence ID" value="SNS00667.1"/>
    <property type="molecule type" value="Genomic_DNA"/>
</dbReference>
<reference evidence="2 3" key="1">
    <citation type="submission" date="2017-06" db="EMBL/GenBank/DDBJ databases">
        <authorList>
            <person name="Kim H.J."/>
            <person name="Triplett B.A."/>
        </authorList>
    </citation>
    <scope>NUCLEOTIDE SEQUENCE [LARGE SCALE GENOMIC DNA]</scope>
    <source>
        <strain evidence="2 3">DSM 13116</strain>
    </source>
</reference>
<organism evidence="2 3">
    <name type="scientific">Humidesulfovibrio mexicanus</name>
    <dbReference type="NCBI Taxonomy" id="147047"/>
    <lineage>
        <taxon>Bacteria</taxon>
        <taxon>Pseudomonadati</taxon>
        <taxon>Thermodesulfobacteriota</taxon>
        <taxon>Desulfovibrionia</taxon>
        <taxon>Desulfovibrionales</taxon>
        <taxon>Desulfovibrionaceae</taxon>
        <taxon>Humidesulfovibrio</taxon>
    </lineage>
</organism>
<keyword evidence="1" id="KW-0732">Signal</keyword>
<evidence type="ECO:0000313" key="3">
    <source>
        <dbReference type="Proteomes" id="UP000198324"/>
    </source>
</evidence>
<dbReference type="RefSeq" id="WP_089274510.1">
    <property type="nucleotide sequence ID" value="NZ_FZOC01000004.1"/>
</dbReference>
<dbReference type="OrthoDB" id="5513101at2"/>
<dbReference type="Proteomes" id="UP000198324">
    <property type="component" value="Unassembled WGS sequence"/>
</dbReference>
<gene>
    <name evidence="2" type="ORF">SAMN04488503_2308</name>
</gene>
<proteinExistence type="predicted"/>